<accession>A0A392PFT4</accession>
<dbReference type="AlphaFoldDB" id="A0A392PFT4"/>
<sequence length="80" mass="8782">MADHVKRSRNLSPFDAIAPPKVTTKFGICWPAVPLDMTDDRRLRLTPLCKAALDKFNAENQVLHINGNSIPTVNTTPSGP</sequence>
<name>A0A392PFT4_9FABA</name>
<dbReference type="Proteomes" id="UP000265520">
    <property type="component" value="Unassembled WGS sequence"/>
</dbReference>
<evidence type="ECO:0000313" key="1">
    <source>
        <dbReference type="EMBL" id="MCI10339.1"/>
    </source>
</evidence>
<evidence type="ECO:0000313" key="2">
    <source>
        <dbReference type="Proteomes" id="UP000265520"/>
    </source>
</evidence>
<gene>
    <name evidence="1" type="ORF">A2U01_0031432</name>
</gene>
<dbReference type="EMBL" id="LXQA010075847">
    <property type="protein sequence ID" value="MCI10339.1"/>
    <property type="molecule type" value="Genomic_DNA"/>
</dbReference>
<organism evidence="1 2">
    <name type="scientific">Trifolium medium</name>
    <dbReference type="NCBI Taxonomy" id="97028"/>
    <lineage>
        <taxon>Eukaryota</taxon>
        <taxon>Viridiplantae</taxon>
        <taxon>Streptophyta</taxon>
        <taxon>Embryophyta</taxon>
        <taxon>Tracheophyta</taxon>
        <taxon>Spermatophyta</taxon>
        <taxon>Magnoliopsida</taxon>
        <taxon>eudicotyledons</taxon>
        <taxon>Gunneridae</taxon>
        <taxon>Pentapetalae</taxon>
        <taxon>rosids</taxon>
        <taxon>fabids</taxon>
        <taxon>Fabales</taxon>
        <taxon>Fabaceae</taxon>
        <taxon>Papilionoideae</taxon>
        <taxon>50 kb inversion clade</taxon>
        <taxon>NPAAA clade</taxon>
        <taxon>Hologalegina</taxon>
        <taxon>IRL clade</taxon>
        <taxon>Trifolieae</taxon>
        <taxon>Trifolium</taxon>
    </lineage>
</organism>
<reference evidence="1 2" key="1">
    <citation type="journal article" date="2018" name="Front. Plant Sci.">
        <title>Red Clover (Trifolium pratense) and Zigzag Clover (T. medium) - A Picture of Genomic Similarities and Differences.</title>
        <authorList>
            <person name="Dluhosova J."/>
            <person name="Istvanek J."/>
            <person name="Nedelnik J."/>
            <person name="Repkova J."/>
        </authorList>
    </citation>
    <scope>NUCLEOTIDE SEQUENCE [LARGE SCALE GENOMIC DNA]</scope>
    <source>
        <strain evidence="2">cv. 10/8</strain>
        <tissue evidence="1">Leaf</tissue>
    </source>
</reference>
<keyword evidence="2" id="KW-1185">Reference proteome</keyword>
<proteinExistence type="predicted"/>
<comment type="caution">
    <text evidence="1">The sequence shown here is derived from an EMBL/GenBank/DDBJ whole genome shotgun (WGS) entry which is preliminary data.</text>
</comment>
<protein>
    <submittedName>
        <fullName evidence="1">Uncharacterized protein</fullName>
    </submittedName>
</protein>